<feature type="non-terminal residue" evidence="3">
    <location>
        <position position="95"/>
    </location>
</feature>
<dbReference type="Gene3D" id="1.10.340.70">
    <property type="match status" value="1"/>
</dbReference>
<feature type="region of interest" description="Disordered" evidence="1">
    <location>
        <begin position="75"/>
        <end position="95"/>
    </location>
</feature>
<organism evidence="4">
    <name type="scientific">Perkinsus marinus (strain ATCC 50983 / TXsc)</name>
    <dbReference type="NCBI Taxonomy" id="423536"/>
    <lineage>
        <taxon>Eukaryota</taxon>
        <taxon>Sar</taxon>
        <taxon>Alveolata</taxon>
        <taxon>Perkinsozoa</taxon>
        <taxon>Perkinsea</taxon>
        <taxon>Perkinsida</taxon>
        <taxon>Perkinsidae</taxon>
        <taxon>Perkinsus</taxon>
    </lineage>
</organism>
<keyword evidence="4" id="KW-1185">Reference proteome</keyword>
<evidence type="ECO:0000259" key="2">
    <source>
        <dbReference type="Pfam" id="PF17921"/>
    </source>
</evidence>
<dbReference type="InterPro" id="IPR041588">
    <property type="entry name" value="Integrase_H2C2"/>
</dbReference>
<feature type="non-terminal residue" evidence="3">
    <location>
        <position position="1"/>
    </location>
</feature>
<name>C5LBR6_PERM5</name>
<evidence type="ECO:0000256" key="1">
    <source>
        <dbReference type="SAM" id="MobiDB-lite"/>
    </source>
</evidence>
<dbReference type="InParanoid" id="C5LBR6"/>
<reference evidence="3 4" key="1">
    <citation type="submission" date="2008-07" db="EMBL/GenBank/DDBJ databases">
        <authorList>
            <person name="El-Sayed N."/>
            <person name="Caler E."/>
            <person name="Inman J."/>
            <person name="Amedeo P."/>
            <person name="Hass B."/>
            <person name="Wortman J."/>
        </authorList>
    </citation>
    <scope>NUCLEOTIDE SEQUENCE [LARGE SCALE GENOMIC DNA]</scope>
    <source>
        <strain evidence="4">ATCC 50983 / TXsc</strain>
    </source>
</reference>
<evidence type="ECO:0000313" key="3">
    <source>
        <dbReference type="EMBL" id="EER05887.1"/>
    </source>
</evidence>
<sequence>GRKVLTQVVVPRCLMSEIAEAAHHQAAHAAFYEVSHKIAEVTWCPGMKKIIKQTINACEPCQRSVVRPSDIAEETGGIGVPSGPFRTVGIDLYGP</sequence>
<protein>
    <recommendedName>
        <fullName evidence="2">Integrase zinc-binding domain-containing protein</fullName>
    </recommendedName>
</protein>
<dbReference type="GeneID" id="9064616"/>
<dbReference type="EMBL" id="GG680918">
    <property type="protein sequence ID" value="EER05887.1"/>
    <property type="molecule type" value="Genomic_DNA"/>
</dbReference>
<dbReference type="RefSeq" id="XP_002774071.1">
    <property type="nucleotide sequence ID" value="XM_002774025.1"/>
</dbReference>
<feature type="domain" description="Integrase zinc-binding" evidence="2">
    <location>
        <begin position="10"/>
        <end position="64"/>
    </location>
</feature>
<dbReference type="Pfam" id="PF17921">
    <property type="entry name" value="Integrase_H2C2"/>
    <property type="match status" value="1"/>
</dbReference>
<gene>
    <name evidence="3" type="ORF">Pmar_PMAR011943</name>
</gene>
<evidence type="ECO:0000313" key="4">
    <source>
        <dbReference type="Proteomes" id="UP000007800"/>
    </source>
</evidence>
<dbReference type="AlphaFoldDB" id="C5LBR6"/>
<proteinExistence type="predicted"/>
<accession>C5LBR6</accession>
<dbReference type="Proteomes" id="UP000007800">
    <property type="component" value="Unassembled WGS sequence"/>
</dbReference>